<dbReference type="OrthoDB" id="3761882at2759"/>
<dbReference type="AlphaFoldDB" id="A0A2H3SK67"/>
<evidence type="ECO:0000313" key="1">
    <source>
        <dbReference type="EMBL" id="SCO76561.1"/>
    </source>
</evidence>
<name>A0A2H3SK67_FUSOX</name>
<dbReference type="EMBL" id="FMJY01000001">
    <property type="protein sequence ID" value="SCO76561.1"/>
    <property type="molecule type" value="Genomic_DNA"/>
</dbReference>
<organism evidence="1 2">
    <name type="scientific">Fusarium oxysporum</name>
    <name type="common">Fusarium vascular wilt</name>
    <dbReference type="NCBI Taxonomy" id="5507"/>
    <lineage>
        <taxon>Eukaryota</taxon>
        <taxon>Fungi</taxon>
        <taxon>Dikarya</taxon>
        <taxon>Ascomycota</taxon>
        <taxon>Pezizomycotina</taxon>
        <taxon>Sordariomycetes</taxon>
        <taxon>Hypocreomycetidae</taxon>
        <taxon>Hypocreales</taxon>
        <taxon>Nectriaceae</taxon>
        <taxon>Fusarium</taxon>
        <taxon>Fusarium oxysporum species complex</taxon>
    </lineage>
</organism>
<proteinExistence type="predicted"/>
<accession>A0A2H3SK67</accession>
<protein>
    <submittedName>
        <fullName evidence="1">Uncharacterized protein</fullName>
    </submittedName>
</protein>
<sequence>MCLQATEIATSSPYELYLEQPDKSIRQEIAGRNMDPIKLLTMLRIKFSGAYEVQMMHNTYSIKAPRRLSTGEIAQCRRMRRS</sequence>
<gene>
    <name evidence="1" type="ORF">FRV6_00773</name>
</gene>
<reference evidence="2" key="1">
    <citation type="submission" date="2016-09" db="EMBL/GenBank/DDBJ databases">
        <authorList>
            <person name="Guldener U."/>
        </authorList>
    </citation>
    <scope>NUCLEOTIDE SEQUENCE [LARGE SCALE GENOMIC DNA]</scope>
    <source>
        <strain evidence="2">V64-1</strain>
    </source>
</reference>
<dbReference type="Proteomes" id="UP000219369">
    <property type="component" value="Unassembled WGS sequence"/>
</dbReference>
<evidence type="ECO:0000313" key="2">
    <source>
        <dbReference type="Proteomes" id="UP000219369"/>
    </source>
</evidence>